<dbReference type="GO" id="GO:0008233">
    <property type="term" value="F:peptidase activity"/>
    <property type="evidence" value="ECO:0007669"/>
    <property type="project" value="UniProtKB-KW"/>
</dbReference>
<dbReference type="Proteomes" id="UP000254076">
    <property type="component" value="Unassembled WGS sequence"/>
</dbReference>
<gene>
    <name evidence="1" type="ORF">NCTC8185_00832</name>
</gene>
<protein>
    <submittedName>
        <fullName evidence="1">Protease II</fullName>
    </submittedName>
</protein>
<accession>A0A8B4RA19</accession>
<dbReference type="GO" id="GO:0006508">
    <property type="term" value="P:proteolysis"/>
    <property type="evidence" value="ECO:0007669"/>
    <property type="project" value="UniProtKB-KW"/>
</dbReference>
<keyword evidence="1" id="KW-0378">Hydrolase</keyword>
<proteinExistence type="predicted"/>
<evidence type="ECO:0000313" key="1">
    <source>
        <dbReference type="EMBL" id="SUN13622.1"/>
    </source>
</evidence>
<comment type="caution">
    <text evidence="1">The sequence shown here is derived from an EMBL/GenBank/DDBJ whole genome shotgun (WGS) entry which is preliminary data.</text>
</comment>
<dbReference type="EMBL" id="UHEQ01000004">
    <property type="protein sequence ID" value="SUN13622.1"/>
    <property type="molecule type" value="Genomic_DNA"/>
</dbReference>
<dbReference type="AlphaFoldDB" id="A0A8B4RA19"/>
<reference evidence="1 2" key="1">
    <citation type="submission" date="2018-06" db="EMBL/GenBank/DDBJ databases">
        <authorList>
            <consortium name="Pathogen Informatics"/>
            <person name="Doyle S."/>
        </authorList>
    </citation>
    <scope>NUCLEOTIDE SEQUENCE [LARGE SCALE GENOMIC DNA]</scope>
    <source>
        <strain evidence="1 2">NCTC8185</strain>
    </source>
</reference>
<keyword evidence="1" id="KW-0645">Protease</keyword>
<evidence type="ECO:0000313" key="2">
    <source>
        <dbReference type="Proteomes" id="UP000254076"/>
    </source>
</evidence>
<dbReference type="RefSeq" id="WP_017650325.1">
    <property type="nucleotide sequence ID" value="NZ_CAACXY010000016.1"/>
</dbReference>
<organism evidence="1 2">
    <name type="scientific">Streptococcus agalactiae</name>
    <dbReference type="NCBI Taxonomy" id="1311"/>
    <lineage>
        <taxon>Bacteria</taxon>
        <taxon>Bacillati</taxon>
        <taxon>Bacillota</taxon>
        <taxon>Bacilli</taxon>
        <taxon>Lactobacillales</taxon>
        <taxon>Streptococcaceae</taxon>
        <taxon>Streptococcus</taxon>
    </lineage>
</organism>
<name>A0A8B4RA19_STRAG</name>
<sequence length="110" mass="12885">MIVHNYIKICCIICFILFELANTVDFWQNYRGIANSFLVFYNINNNDVIQWSKKLNRLGVESYVYVNTGAGHGGFDSNATELLAYFLNYFLEQIEKRYYLILGGIFNEEQ</sequence>